<reference evidence="1 2" key="1">
    <citation type="submission" date="2022-04" db="EMBL/GenBank/DDBJ databases">
        <title>Rhizobium coralii sp. nov., isolated from coral Turbinaria peltata.</title>
        <authorList>
            <person name="Sun H."/>
        </authorList>
    </citation>
    <scope>NUCLEOTIDE SEQUENCE [LARGE SCALE GENOMIC DNA]</scope>
    <source>
        <strain evidence="1 2">NTR19</strain>
    </source>
</reference>
<dbReference type="EMBL" id="JALPRY010000004">
    <property type="protein sequence ID" value="MCK8779095.1"/>
    <property type="molecule type" value="Genomic_DNA"/>
</dbReference>
<name>A0ABT0IMJ0_9HYPH</name>
<comment type="caution">
    <text evidence="1">The sequence shown here is derived from an EMBL/GenBank/DDBJ whole genome shotgun (WGS) entry which is preliminary data.</text>
</comment>
<dbReference type="Proteomes" id="UP001202827">
    <property type="component" value="Unassembled WGS sequence"/>
</dbReference>
<organism evidence="1 2">
    <name type="scientific">Neorhizobium turbinariae</name>
    <dbReference type="NCBI Taxonomy" id="2937795"/>
    <lineage>
        <taxon>Bacteria</taxon>
        <taxon>Pseudomonadati</taxon>
        <taxon>Pseudomonadota</taxon>
        <taxon>Alphaproteobacteria</taxon>
        <taxon>Hyphomicrobiales</taxon>
        <taxon>Rhizobiaceae</taxon>
        <taxon>Rhizobium/Agrobacterium group</taxon>
        <taxon>Neorhizobium</taxon>
    </lineage>
</organism>
<dbReference type="RefSeq" id="WP_248681906.1">
    <property type="nucleotide sequence ID" value="NZ_JALPRY010000004.1"/>
</dbReference>
<proteinExistence type="predicted"/>
<protein>
    <submittedName>
        <fullName evidence="1">Uncharacterized protein</fullName>
    </submittedName>
</protein>
<keyword evidence="2" id="KW-1185">Reference proteome</keyword>
<accession>A0ABT0IMJ0</accession>
<evidence type="ECO:0000313" key="1">
    <source>
        <dbReference type="EMBL" id="MCK8779095.1"/>
    </source>
</evidence>
<gene>
    <name evidence="1" type="ORF">M0654_03755</name>
</gene>
<sequence>MTRTLIGLDSTGVTCVKITKGSINPFTEPDTNYGSFLYNSKWFKDIKINNVYKLPTPSGTAYYPSGRNASNYNYAHYTDFNSWETIYRRGYFSSEYTFPAFDLKSKRRSDGRFVEISRRRFQGTSYNGNEAAYNRSDIPGIWYENLAGWGNPGTTIYNFFGAVGNALVLQGSYQNSGYDRHVVLWELPANNVAIKDSATKTPSPGQRVVQIDKDSCKVAKPGYDVRTATPTQLAMDSSRRPASVIKTGDVALAAGAVTEVPLGFAVGPNTVADIILYNGGVITFPAGQYFDALACEYWFSGSSMFIQNAEAACRARFIIMAFDDASPSSGTNKVLNKFTAGGQDVVQFLRPGSANPPNFSDVILDSRWPALQILDEGWIDVAPVSPGIYYPGSQIQGQLNQGQAVTKTFNNNGLFPFVKYWTYNQHSTQGWQINPALTFITESWNNKTRYHQGNSSYCYLTNNQATFVTFNGNPVLERTAGNPPQWVYDYQPDQVRGIRYYILGISV</sequence>
<evidence type="ECO:0000313" key="2">
    <source>
        <dbReference type="Proteomes" id="UP001202827"/>
    </source>
</evidence>